<feature type="compositionally biased region" description="Low complexity" evidence="2">
    <location>
        <begin position="1282"/>
        <end position="1308"/>
    </location>
</feature>
<proteinExistence type="predicted"/>
<gene>
    <name evidence="3" type="ORF">DTER00134_LOCUS2661</name>
</gene>
<feature type="region of interest" description="Disordered" evidence="2">
    <location>
        <begin position="464"/>
        <end position="486"/>
    </location>
</feature>
<evidence type="ECO:0000256" key="1">
    <source>
        <dbReference type="SAM" id="Coils"/>
    </source>
</evidence>
<feature type="compositionally biased region" description="Low complexity" evidence="2">
    <location>
        <begin position="1552"/>
        <end position="1573"/>
    </location>
</feature>
<feature type="compositionally biased region" description="Polar residues" evidence="2">
    <location>
        <begin position="647"/>
        <end position="665"/>
    </location>
</feature>
<feature type="compositionally biased region" description="Pro residues" evidence="2">
    <location>
        <begin position="857"/>
        <end position="867"/>
    </location>
</feature>
<feature type="region of interest" description="Disordered" evidence="2">
    <location>
        <begin position="896"/>
        <end position="1169"/>
    </location>
</feature>
<feature type="compositionally biased region" description="Low complexity" evidence="2">
    <location>
        <begin position="896"/>
        <end position="913"/>
    </location>
</feature>
<feature type="region of interest" description="Disordered" evidence="2">
    <location>
        <begin position="499"/>
        <end position="665"/>
    </location>
</feature>
<feature type="compositionally biased region" description="Low complexity" evidence="2">
    <location>
        <begin position="1620"/>
        <end position="1635"/>
    </location>
</feature>
<reference evidence="3" key="1">
    <citation type="submission" date="2021-01" db="EMBL/GenBank/DDBJ databases">
        <authorList>
            <person name="Corre E."/>
            <person name="Pelletier E."/>
            <person name="Niang G."/>
            <person name="Scheremetjew M."/>
            <person name="Finn R."/>
            <person name="Kale V."/>
            <person name="Holt S."/>
            <person name="Cochrane G."/>
            <person name="Meng A."/>
            <person name="Brown T."/>
            <person name="Cohen L."/>
        </authorList>
    </citation>
    <scope>NUCLEOTIDE SEQUENCE</scope>
    <source>
        <strain evidence="3">CCMP1320</strain>
    </source>
</reference>
<feature type="compositionally biased region" description="Low complexity" evidence="2">
    <location>
        <begin position="552"/>
        <end position="565"/>
    </location>
</feature>
<feature type="coiled-coil region" evidence="1">
    <location>
        <begin position="163"/>
        <end position="197"/>
    </location>
</feature>
<feature type="region of interest" description="Disordered" evidence="2">
    <location>
        <begin position="822"/>
        <end position="882"/>
    </location>
</feature>
<feature type="compositionally biased region" description="Low complexity" evidence="2">
    <location>
        <begin position="1038"/>
        <end position="1052"/>
    </location>
</feature>
<feature type="region of interest" description="Disordered" evidence="2">
    <location>
        <begin position="1224"/>
        <end position="1251"/>
    </location>
</feature>
<keyword evidence="1" id="KW-0175">Coiled coil</keyword>
<evidence type="ECO:0000256" key="2">
    <source>
        <dbReference type="SAM" id="MobiDB-lite"/>
    </source>
</evidence>
<feature type="region of interest" description="Disordered" evidence="2">
    <location>
        <begin position="409"/>
        <end position="433"/>
    </location>
</feature>
<feature type="compositionally biased region" description="Low complexity" evidence="2">
    <location>
        <begin position="1136"/>
        <end position="1150"/>
    </location>
</feature>
<evidence type="ECO:0000313" key="3">
    <source>
        <dbReference type="EMBL" id="CAE0487615.1"/>
    </source>
</evidence>
<sequence length="1635" mass="171166">MSSEPSKLGNTARLLFAACVGACLNEAIQLASHQPRLSLLWLTLLGAFAWRQWSGSSLQKEQEPEQEQERASAGGQRQPVKAAVQELRRLFWSLKGVTQQRLWAALVALIIAGHSGCMIYKGSYCLFALLMEVGIVGCSMYLLGQQKSAETMKAIANEAAVRLVALHRQNEGLADEKEELEAELKSIAQQKQSALHAGSPADLILEVLDLMLEGGVPRADDLLLLRDFILSGSHHHDMYQPLDVWQQLHTLTMEPDVEEALCYQLLGRAPSKEVSPAFYSMPENNGLSSDALLDPKNNPLRSCFSDQLPPSFLSEAHSGQEGTGQEGLSAEDGLRNMLAAIACDNSILEVRRSPNHIASNSSLLQKLSVRGGNSSFTEQAQMVLGPEKLPSQKSSISSHLDRLQTIGRVGSDGSAASNKSCPPQLVGSLNGGASSGINREGSNNWSSFGTAGVLGFPTAAAAAATAQRRGSGEHSDLPVSPTLPLHRRRDKLRTLSALMQAPGGTGPPLRNPRARSSCSLGLGLQQAQEQQQQQQASAHISGGSQPPSTVHSPSNSPFPSSSYCRRPPRPSHSMSNLNSKQQVERKPAQQHPSVEMADTETANKEAVGPNFPTLLSRKSKTQPDLMGSSQLLPRQQPSPRPPDFSKLSHTTAESSSTFQSRSQKAWSTHTSHSDCLLPSFPLNASSSEVAARRGSLPFLHPHGMPRHPAGSSGSLSRRLSQLSMCQPLSGLLSEGRRASQQSMYHPSSGALSDSRKVLSEEAVCKDLMLAAQCSERHVLDEVEEAAAEQLYAGSSRSTLPGHQAPSPEQIGAGFEQGADHLMVVGPRSGSSSVVSGPPRPPSLHISSPFSDQALAAPKPPDTAPTPPRASMEAPAFPLPTGSFLCGQEQEQLQLMLQSRQPSSRLPSKSSSRSMPTLADLLCRKKPAPNRGLRGREEEEEEKEEEEEEEVEQEEQQLGLGNLVQVPPCANSARASRVAAAELKHTPTADQASSFISNSKQKSESSCSSKGEDVKLDVRGSASQPRRGSQCTDTESVVSAPGSRRSGTSSSARQWVLGLLEGGSNSRRRPRAAQTFSEKSPSLEPMVSPSSKPASKAKKGPLQQLFGNMKGRGKSLKNKDAEKCPANSTAAKEGSERSTPAAPSSTASEASHVGSLQDARKGILGSQGSAPAESLDAIAASVIGLGTLDAPSASTHAARIHDAGGAVGGGSLPAGPFAAASAQAVAPVGPPPTAPADAAPAAPTPTAPAAAAAVAAAEPQGCEPQVCVPQSECAEAPIPPPAACSSRGSPSSGHGSVVISGNIGSSGRVGTKRVQGPLSLTELAVEVNAATDETRASPSSTAAAAAAGASKVPASSSSRGEPGWLDNDQQQSTTVEMNEDSEILRQKELMQPGLAPGRRGGAVRARGSSVLSFEGSSRHSSTFPLEPVSSSTSLFTGSALPSKTLQSGVQTLQSDHALAPKPSNYVTASARGPPQASQSNVFRRGSMEQGSLSSFLPQVPEDTQPFIHAPVNRQPTGRSSDGEAFGSTMMFVTQDGLASKSLPAPSLHVAPESAATSKLTSPSPPTAAASTSVSRVRGGSATDTSVGGQNVCEGRLPPGAAAEGSEEGSLKAGVGVRRALQQQQQQQQQGQQQPQQ</sequence>
<feature type="region of interest" description="Disordered" evidence="2">
    <location>
        <begin position="1453"/>
        <end position="1635"/>
    </location>
</feature>
<feature type="compositionally biased region" description="Low complexity" evidence="2">
    <location>
        <begin position="992"/>
        <end position="1008"/>
    </location>
</feature>
<feature type="compositionally biased region" description="Polar residues" evidence="2">
    <location>
        <begin position="1020"/>
        <end position="1036"/>
    </location>
</feature>
<dbReference type="EMBL" id="HBIP01005360">
    <property type="protein sequence ID" value="CAE0487615.1"/>
    <property type="molecule type" value="Transcribed_RNA"/>
</dbReference>
<feature type="compositionally biased region" description="Acidic residues" evidence="2">
    <location>
        <begin position="937"/>
        <end position="954"/>
    </location>
</feature>
<feature type="compositionally biased region" description="Polar residues" evidence="2">
    <location>
        <begin position="1413"/>
        <end position="1438"/>
    </location>
</feature>
<feature type="compositionally biased region" description="Low complexity" evidence="2">
    <location>
        <begin position="823"/>
        <end position="836"/>
    </location>
</feature>
<organism evidence="3">
    <name type="scientific">Dunaliella tertiolecta</name>
    <name type="common">Green alga</name>
    <dbReference type="NCBI Taxonomy" id="3047"/>
    <lineage>
        <taxon>Eukaryota</taxon>
        <taxon>Viridiplantae</taxon>
        <taxon>Chlorophyta</taxon>
        <taxon>core chlorophytes</taxon>
        <taxon>Chlorophyceae</taxon>
        <taxon>CS clade</taxon>
        <taxon>Chlamydomonadales</taxon>
        <taxon>Dunaliellaceae</taxon>
        <taxon>Dunaliella</taxon>
    </lineage>
</organism>
<feature type="region of interest" description="Disordered" evidence="2">
    <location>
        <begin position="1279"/>
        <end position="1311"/>
    </location>
</feature>
<protein>
    <submittedName>
        <fullName evidence="3">Uncharacterized protein</fullName>
    </submittedName>
</protein>
<feature type="region of interest" description="Disordered" evidence="2">
    <location>
        <begin position="1330"/>
        <end position="1438"/>
    </location>
</feature>
<accession>A0A7S3QMS1</accession>
<feature type="compositionally biased region" description="Polar residues" evidence="2">
    <location>
        <begin position="1366"/>
        <end position="1375"/>
    </location>
</feature>
<feature type="region of interest" description="Disordered" evidence="2">
    <location>
        <begin position="696"/>
        <end position="715"/>
    </location>
</feature>
<feature type="compositionally biased region" description="Low complexity" evidence="2">
    <location>
        <begin position="969"/>
        <end position="980"/>
    </location>
</feature>
<feature type="compositionally biased region" description="Low complexity" evidence="2">
    <location>
        <begin position="1335"/>
        <end position="1357"/>
    </location>
</feature>
<name>A0A7S3QMS1_DUNTE</name>
<feature type="compositionally biased region" description="Low complexity" evidence="2">
    <location>
        <begin position="519"/>
        <end position="545"/>
    </location>
</feature>